<organism evidence="2 3">
    <name type="scientific">Paracoccus sulfuroxidans</name>
    <dbReference type="NCBI Taxonomy" id="384678"/>
    <lineage>
        <taxon>Bacteria</taxon>
        <taxon>Pseudomonadati</taxon>
        <taxon>Pseudomonadota</taxon>
        <taxon>Alphaproteobacteria</taxon>
        <taxon>Rhodobacterales</taxon>
        <taxon>Paracoccaceae</taxon>
        <taxon>Paracoccus</taxon>
    </lineage>
</organism>
<comment type="caution">
    <text evidence="2">The sequence shown here is derived from an EMBL/GenBank/DDBJ whole genome shotgun (WGS) entry which is preliminary data.</text>
</comment>
<name>A0A562NVI6_9RHOB</name>
<keyword evidence="3" id="KW-1185">Reference proteome</keyword>
<accession>A0A562NVI6</accession>
<sequence>MRALPLLLVLLSACRASGEPEGMALSFGTYASSPVIITDFRLNGEPAQHVPLLENSEVDQISPRVGGAIYSIAYPPGDSPDSLQISASWVELLTHRAFSAELAVPVEKLQTLAPDQVRMMPVFGPNGLMLVTSDPQPSTTDTPKTDLARICGTRMPSADRDFSDATDTMGGLSEALGFDYPAVHDPECPMPEG</sequence>
<keyword evidence="1" id="KW-0732">Signal</keyword>
<protein>
    <submittedName>
        <fullName evidence="2">Uncharacterized protein</fullName>
    </submittedName>
</protein>
<dbReference type="OrthoDB" id="7869516at2"/>
<gene>
    <name evidence="2" type="ORF">IQ24_01403</name>
</gene>
<evidence type="ECO:0000313" key="2">
    <source>
        <dbReference type="EMBL" id="TWI36040.1"/>
    </source>
</evidence>
<dbReference type="Proteomes" id="UP000316225">
    <property type="component" value="Unassembled WGS sequence"/>
</dbReference>
<dbReference type="AlphaFoldDB" id="A0A562NVI6"/>
<evidence type="ECO:0000256" key="1">
    <source>
        <dbReference type="SAM" id="SignalP"/>
    </source>
</evidence>
<feature type="chain" id="PRO_5022235159" evidence="1">
    <location>
        <begin position="19"/>
        <end position="193"/>
    </location>
</feature>
<feature type="signal peptide" evidence="1">
    <location>
        <begin position="1"/>
        <end position="18"/>
    </location>
</feature>
<dbReference type="EMBL" id="VLKU01000003">
    <property type="protein sequence ID" value="TWI36040.1"/>
    <property type="molecule type" value="Genomic_DNA"/>
</dbReference>
<proteinExistence type="predicted"/>
<evidence type="ECO:0000313" key="3">
    <source>
        <dbReference type="Proteomes" id="UP000316225"/>
    </source>
</evidence>
<reference evidence="2 3" key="1">
    <citation type="journal article" date="2015" name="Stand. Genomic Sci.">
        <title>Genomic Encyclopedia of Bacterial and Archaeal Type Strains, Phase III: the genomes of soil and plant-associated and newly described type strains.</title>
        <authorList>
            <person name="Whitman W.B."/>
            <person name="Woyke T."/>
            <person name="Klenk H.P."/>
            <person name="Zhou Y."/>
            <person name="Lilburn T.G."/>
            <person name="Beck B.J."/>
            <person name="De Vos P."/>
            <person name="Vandamme P."/>
            <person name="Eisen J.A."/>
            <person name="Garrity G."/>
            <person name="Hugenholtz P."/>
            <person name="Kyrpides N.C."/>
        </authorList>
    </citation>
    <scope>NUCLEOTIDE SEQUENCE [LARGE SCALE GENOMIC DNA]</scope>
    <source>
        <strain evidence="2 3">CGMCC 1.5364</strain>
    </source>
</reference>
<dbReference type="RefSeq" id="WP_145397084.1">
    <property type="nucleotide sequence ID" value="NZ_VLKU01000003.1"/>
</dbReference>